<evidence type="ECO:0000313" key="5">
    <source>
        <dbReference type="Proteomes" id="UP000659654"/>
    </source>
</evidence>
<proteinExistence type="predicted"/>
<accession>A0A1I7RW81</accession>
<dbReference type="SMART" id="SM00220">
    <property type="entry name" value="S_TKc"/>
    <property type="match status" value="1"/>
</dbReference>
<sequence>MGVVHFQEGDIIDNKITIVEKLGEGGFGAVYKVTLEGHGNQVFAMKSEQRNTGNVLKMEVMILRKVAAKGCKHFCRCIEAGVASNKLYLVMTLLGKSLMDLRMTMPDNKFTMGCALGVGKQCVDAVRELHISGFLHRDIKPSNYATGPEKNSRNIFLFDFGLARRFLEEDGTVRKPRPYSGFRGTCRYAPLSCHVSREESRKCDLESWLYQQVELTKGALPWRSFDNKELVGIYKERSRFDVGLKEFLGGCPREYIEMLRYIDRLRYFDEPNYKYIIKLLDHALKTLRLNEFPYDWEETSTVYAAHQALLAEDAQSEKK</sequence>
<dbReference type="AlphaFoldDB" id="A0A1I7RW81"/>
<evidence type="ECO:0000313" key="4">
    <source>
        <dbReference type="Proteomes" id="UP000095284"/>
    </source>
</evidence>
<protein>
    <submittedName>
        <fullName evidence="3">(pine wood nematode) hypothetical protein</fullName>
    </submittedName>
    <submittedName>
        <fullName evidence="6">Protein kinase domain-containing protein</fullName>
    </submittedName>
</protein>
<dbReference type="eggNOG" id="KOG1164">
    <property type="taxonomic scope" value="Eukaryota"/>
</dbReference>
<evidence type="ECO:0000313" key="6">
    <source>
        <dbReference type="WBParaSite" id="BXY_0499400.1"/>
    </source>
</evidence>
<dbReference type="InterPro" id="IPR011009">
    <property type="entry name" value="Kinase-like_dom_sf"/>
</dbReference>
<dbReference type="GO" id="GO:0004672">
    <property type="term" value="F:protein kinase activity"/>
    <property type="evidence" value="ECO:0007669"/>
    <property type="project" value="InterPro"/>
</dbReference>
<dbReference type="InterPro" id="IPR050235">
    <property type="entry name" value="CK1_Ser-Thr_kinase"/>
</dbReference>
<dbReference type="SMR" id="A0A1I7RW81"/>
<dbReference type="PROSITE" id="PS00107">
    <property type="entry name" value="PROTEIN_KINASE_ATP"/>
    <property type="match status" value="1"/>
</dbReference>
<name>A0A1I7RW81_BURXY</name>
<evidence type="ECO:0000259" key="2">
    <source>
        <dbReference type="PROSITE" id="PS50011"/>
    </source>
</evidence>
<dbReference type="Proteomes" id="UP000095284">
    <property type="component" value="Unplaced"/>
</dbReference>
<keyword evidence="5" id="KW-1185">Reference proteome</keyword>
<dbReference type="SUPFAM" id="SSF56112">
    <property type="entry name" value="Protein kinase-like (PK-like)"/>
    <property type="match status" value="1"/>
</dbReference>
<dbReference type="WBParaSite" id="BXY_0499400.1">
    <property type="protein sequence ID" value="BXY_0499400.1"/>
    <property type="gene ID" value="BXY_0499400"/>
</dbReference>
<dbReference type="PROSITE" id="PS50011">
    <property type="entry name" value="PROTEIN_KINASE_DOM"/>
    <property type="match status" value="1"/>
</dbReference>
<dbReference type="EMBL" id="CAJFDI010000002">
    <property type="protein sequence ID" value="CAD5214611.1"/>
    <property type="molecule type" value="Genomic_DNA"/>
</dbReference>
<dbReference type="Pfam" id="PF00069">
    <property type="entry name" value="Pkinase"/>
    <property type="match status" value="1"/>
</dbReference>
<keyword evidence="1" id="KW-0547">Nucleotide-binding</keyword>
<reference evidence="6" key="1">
    <citation type="submission" date="2016-11" db="UniProtKB">
        <authorList>
            <consortium name="WormBaseParasite"/>
        </authorList>
    </citation>
    <scope>IDENTIFICATION</scope>
</reference>
<feature type="domain" description="Protein kinase" evidence="2">
    <location>
        <begin position="16"/>
        <end position="285"/>
    </location>
</feature>
<reference evidence="3" key="2">
    <citation type="submission" date="2020-09" db="EMBL/GenBank/DDBJ databases">
        <authorList>
            <person name="Kikuchi T."/>
        </authorList>
    </citation>
    <scope>NUCLEOTIDE SEQUENCE</scope>
    <source>
        <strain evidence="3">Ka4C1</strain>
    </source>
</reference>
<dbReference type="Proteomes" id="UP000659654">
    <property type="component" value="Unassembled WGS sequence"/>
</dbReference>
<dbReference type="InterPro" id="IPR017441">
    <property type="entry name" value="Protein_kinase_ATP_BS"/>
</dbReference>
<dbReference type="OrthoDB" id="5979581at2759"/>
<feature type="binding site" evidence="1">
    <location>
        <position position="46"/>
    </location>
    <ligand>
        <name>ATP</name>
        <dbReference type="ChEBI" id="CHEBI:30616"/>
    </ligand>
</feature>
<organism evidence="4 6">
    <name type="scientific">Bursaphelenchus xylophilus</name>
    <name type="common">Pinewood nematode worm</name>
    <name type="synonym">Aphelenchoides xylophilus</name>
    <dbReference type="NCBI Taxonomy" id="6326"/>
    <lineage>
        <taxon>Eukaryota</taxon>
        <taxon>Metazoa</taxon>
        <taxon>Ecdysozoa</taxon>
        <taxon>Nematoda</taxon>
        <taxon>Chromadorea</taxon>
        <taxon>Rhabditida</taxon>
        <taxon>Tylenchina</taxon>
        <taxon>Tylenchomorpha</taxon>
        <taxon>Aphelenchoidea</taxon>
        <taxon>Aphelenchoididae</taxon>
        <taxon>Bursaphelenchus</taxon>
    </lineage>
</organism>
<gene>
    <name evidence="3" type="ORF">BXYJ_LOCUS3616</name>
</gene>
<keyword evidence="1" id="KW-0067">ATP-binding</keyword>
<dbReference type="EMBL" id="CAJFCV020000002">
    <property type="protein sequence ID" value="CAG9095251.1"/>
    <property type="molecule type" value="Genomic_DNA"/>
</dbReference>
<evidence type="ECO:0000256" key="1">
    <source>
        <dbReference type="PROSITE-ProRule" id="PRU10141"/>
    </source>
</evidence>
<evidence type="ECO:0000313" key="3">
    <source>
        <dbReference type="EMBL" id="CAD5214611.1"/>
    </source>
</evidence>
<dbReference type="GO" id="GO:0005524">
    <property type="term" value="F:ATP binding"/>
    <property type="evidence" value="ECO:0007669"/>
    <property type="project" value="UniProtKB-UniRule"/>
</dbReference>
<dbReference type="InterPro" id="IPR000719">
    <property type="entry name" value="Prot_kinase_dom"/>
</dbReference>
<dbReference type="Gene3D" id="1.10.510.10">
    <property type="entry name" value="Transferase(Phosphotransferase) domain 1"/>
    <property type="match status" value="1"/>
</dbReference>
<dbReference type="Proteomes" id="UP000582659">
    <property type="component" value="Unassembled WGS sequence"/>
</dbReference>
<dbReference type="PANTHER" id="PTHR11909">
    <property type="entry name" value="CASEIN KINASE-RELATED"/>
    <property type="match status" value="1"/>
</dbReference>